<evidence type="ECO:0000256" key="1">
    <source>
        <dbReference type="SAM" id="Phobius"/>
    </source>
</evidence>
<evidence type="ECO:0000313" key="3">
    <source>
        <dbReference type="Proteomes" id="UP000008461"/>
    </source>
</evidence>
<dbReference type="GO" id="GO:0019867">
    <property type="term" value="C:outer membrane"/>
    <property type="evidence" value="ECO:0007669"/>
    <property type="project" value="InterPro"/>
</dbReference>
<dbReference type="GO" id="GO:0043165">
    <property type="term" value="P:Gram-negative-bacterium-type cell outer membrane assembly"/>
    <property type="evidence" value="ECO:0007669"/>
    <property type="project" value="InterPro"/>
</dbReference>
<dbReference type="EMBL" id="CP002691">
    <property type="protein sequence ID" value="AEE48060.1"/>
    <property type="molecule type" value="Genomic_DNA"/>
</dbReference>
<keyword evidence="1" id="KW-1133">Transmembrane helix</keyword>
<dbReference type="InterPro" id="IPR007485">
    <property type="entry name" value="LPS_assembly_LptE"/>
</dbReference>
<accession>F4KTR6</accession>
<organism evidence="2 3">
    <name type="scientific">Haliscomenobacter hydrossis (strain ATCC 27775 / DSM 1100 / LMG 10767 / O)</name>
    <dbReference type="NCBI Taxonomy" id="760192"/>
    <lineage>
        <taxon>Bacteria</taxon>
        <taxon>Pseudomonadati</taxon>
        <taxon>Bacteroidota</taxon>
        <taxon>Saprospiria</taxon>
        <taxon>Saprospirales</taxon>
        <taxon>Haliscomenobacteraceae</taxon>
        <taxon>Haliscomenobacter</taxon>
    </lineage>
</organism>
<name>F4KTR6_HALH1</name>
<dbReference type="Pfam" id="PF04390">
    <property type="entry name" value="LptE"/>
    <property type="match status" value="1"/>
</dbReference>
<reference evidence="2 3" key="1">
    <citation type="journal article" date="2011" name="Stand. Genomic Sci.">
        <title>Complete genome sequence of Haliscomenobacter hydrossis type strain (O).</title>
        <authorList>
            <consortium name="US DOE Joint Genome Institute (JGI-PGF)"/>
            <person name="Daligault H."/>
            <person name="Lapidus A."/>
            <person name="Zeytun A."/>
            <person name="Nolan M."/>
            <person name="Lucas S."/>
            <person name="Del Rio T.G."/>
            <person name="Tice H."/>
            <person name="Cheng J.F."/>
            <person name="Tapia R."/>
            <person name="Han C."/>
            <person name="Goodwin L."/>
            <person name="Pitluck S."/>
            <person name="Liolios K."/>
            <person name="Pagani I."/>
            <person name="Ivanova N."/>
            <person name="Huntemann M."/>
            <person name="Mavromatis K."/>
            <person name="Mikhailova N."/>
            <person name="Pati A."/>
            <person name="Chen A."/>
            <person name="Palaniappan K."/>
            <person name="Land M."/>
            <person name="Hauser L."/>
            <person name="Brambilla E.M."/>
            <person name="Rohde M."/>
            <person name="Verbarg S."/>
            <person name="Goker M."/>
            <person name="Bristow J."/>
            <person name="Eisen J.A."/>
            <person name="Markowitz V."/>
            <person name="Hugenholtz P."/>
            <person name="Kyrpides N.C."/>
            <person name="Klenk H.P."/>
            <person name="Woyke T."/>
        </authorList>
    </citation>
    <scope>NUCLEOTIDE SEQUENCE [LARGE SCALE GENOMIC DNA]</scope>
    <source>
        <strain evidence="3">ATCC 27775 / DSM 1100 / LMG 10767 / O</strain>
    </source>
</reference>
<dbReference type="HOGENOM" id="CLU_114082_1_1_10"/>
<dbReference type="RefSeq" id="WP_013762624.1">
    <property type="nucleotide sequence ID" value="NC_015510.1"/>
</dbReference>
<dbReference type="KEGG" id="hhy:Halhy_0147"/>
<gene>
    <name evidence="2" type="ordered locus">Halhy_0147</name>
</gene>
<feature type="transmembrane region" description="Helical" evidence="1">
    <location>
        <begin position="6"/>
        <end position="24"/>
    </location>
</feature>
<dbReference type="STRING" id="760192.Halhy_0147"/>
<keyword evidence="1" id="KW-0472">Membrane</keyword>
<reference key="2">
    <citation type="submission" date="2011-04" db="EMBL/GenBank/DDBJ databases">
        <title>Complete sequence of chromosome of Haliscomenobacter hydrossis DSM 1100.</title>
        <authorList>
            <consortium name="US DOE Joint Genome Institute (JGI-PGF)"/>
            <person name="Lucas S."/>
            <person name="Han J."/>
            <person name="Lapidus A."/>
            <person name="Bruce D."/>
            <person name="Goodwin L."/>
            <person name="Pitluck S."/>
            <person name="Peters L."/>
            <person name="Kyrpides N."/>
            <person name="Mavromatis K."/>
            <person name="Ivanova N."/>
            <person name="Ovchinnikova G."/>
            <person name="Pagani I."/>
            <person name="Daligault H."/>
            <person name="Detter J.C."/>
            <person name="Han C."/>
            <person name="Land M."/>
            <person name="Hauser L."/>
            <person name="Markowitz V."/>
            <person name="Cheng J.-F."/>
            <person name="Hugenholtz P."/>
            <person name="Woyke T."/>
            <person name="Wu D."/>
            <person name="Verbarg S."/>
            <person name="Frueling A."/>
            <person name="Brambilla E."/>
            <person name="Klenk H.-P."/>
            <person name="Eisen J.A."/>
        </authorList>
    </citation>
    <scope>NUCLEOTIDE SEQUENCE</scope>
    <source>
        <strain>DSM 1100</strain>
    </source>
</reference>
<keyword evidence="1" id="KW-0812">Transmembrane</keyword>
<sequence length="173" mass="19938">MTSVSSIIHCHAFKFGVILFLFLLNACSIKFNPADTGELKSYYIPQFINNADNTLPNLPIQLSEALKDKIRLQSTLKYTDEDPDIELRGTLVDFRITSEAPRVGETTAINRLTITLAVEYFNNRTQKEVWKRNFSFFYNYPSDQDFSTVQEIAIRTISNQLMEDIFNAAFSDW</sequence>
<keyword evidence="3" id="KW-1185">Reference proteome</keyword>
<dbReference type="OrthoDB" id="9790776at2"/>
<dbReference type="AlphaFoldDB" id="F4KTR6"/>
<evidence type="ECO:0008006" key="4">
    <source>
        <dbReference type="Google" id="ProtNLM"/>
    </source>
</evidence>
<proteinExistence type="predicted"/>
<protein>
    <recommendedName>
        <fullName evidence="4">Lipoprotein</fullName>
    </recommendedName>
</protein>
<evidence type="ECO:0000313" key="2">
    <source>
        <dbReference type="EMBL" id="AEE48060.1"/>
    </source>
</evidence>
<dbReference type="Proteomes" id="UP000008461">
    <property type="component" value="Chromosome"/>
</dbReference>